<feature type="domain" description="Cathepsin propeptide inhibitor" evidence="1">
    <location>
        <begin position="48"/>
        <end position="105"/>
    </location>
</feature>
<dbReference type="InterPro" id="IPR038765">
    <property type="entry name" value="Papain-like_cys_pep_sf"/>
</dbReference>
<dbReference type="Gene3D" id="1.10.287.2250">
    <property type="match status" value="1"/>
</dbReference>
<accession>A0A1D1YDR8</accession>
<evidence type="ECO:0000313" key="2">
    <source>
        <dbReference type="EMBL" id="JAT52772.1"/>
    </source>
</evidence>
<protein>
    <submittedName>
        <fullName evidence="2">Fruit bromelain</fullName>
    </submittedName>
</protein>
<proteinExistence type="predicted"/>
<evidence type="ECO:0000259" key="1">
    <source>
        <dbReference type="SMART" id="SM00848"/>
    </source>
</evidence>
<name>A0A1D1YDR8_9ARAE</name>
<dbReference type="SUPFAM" id="SSF54001">
    <property type="entry name" value="Cysteine proteinases"/>
    <property type="match status" value="1"/>
</dbReference>
<dbReference type="EMBL" id="GDJX01015164">
    <property type="protein sequence ID" value="JAT52772.1"/>
    <property type="molecule type" value="Transcribed_RNA"/>
</dbReference>
<reference evidence="2" key="1">
    <citation type="submission" date="2015-07" db="EMBL/GenBank/DDBJ databases">
        <title>Transcriptome Assembly of Anthurium amnicola.</title>
        <authorList>
            <person name="Suzuki J."/>
        </authorList>
    </citation>
    <scope>NUCLEOTIDE SEQUENCE</scope>
</reference>
<gene>
    <name evidence="2" type="primary">BROM1_1</name>
    <name evidence="2" type="ORF">g.28443</name>
</gene>
<dbReference type="Pfam" id="PF08246">
    <property type="entry name" value="Inhibitor_I29"/>
    <property type="match status" value="1"/>
</dbReference>
<organism evidence="2">
    <name type="scientific">Anthurium amnicola</name>
    <dbReference type="NCBI Taxonomy" id="1678845"/>
    <lineage>
        <taxon>Eukaryota</taxon>
        <taxon>Viridiplantae</taxon>
        <taxon>Streptophyta</taxon>
        <taxon>Embryophyta</taxon>
        <taxon>Tracheophyta</taxon>
        <taxon>Spermatophyta</taxon>
        <taxon>Magnoliopsida</taxon>
        <taxon>Liliopsida</taxon>
        <taxon>Araceae</taxon>
        <taxon>Pothoideae</taxon>
        <taxon>Potheae</taxon>
        <taxon>Anthurium</taxon>
    </lineage>
</organism>
<feature type="non-terminal residue" evidence="2">
    <location>
        <position position="1"/>
    </location>
</feature>
<dbReference type="SMART" id="SM00848">
    <property type="entry name" value="Inhibitor_I29"/>
    <property type="match status" value="1"/>
</dbReference>
<sequence length="112" mass="12323">ASSSVVVGSPLTMASEHQCLYMALLLLVSCAPTAISRTLHGAPTSELHEAWMARHGRVYADAAEKARRLDIFTSNLEYIESSNKEGHKPYKLGTNQFADLTNEEFKATYTGF</sequence>
<dbReference type="AlphaFoldDB" id="A0A1D1YDR8"/>
<dbReference type="InterPro" id="IPR013201">
    <property type="entry name" value="Prot_inhib_I29"/>
</dbReference>